<name>A0A439CMW2_9PEZI</name>
<organism evidence="2 3">
    <name type="scientific">Xylaria grammica</name>
    <dbReference type="NCBI Taxonomy" id="363999"/>
    <lineage>
        <taxon>Eukaryota</taxon>
        <taxon>Fungi</taxon>
        <taxon>Dikarya</taxon>
        <taxon>Ascomycota</taxon>
        <taxon>Pezizomycotina</taxon>
        <taxon>Sordariomycetes</taxon>
        <taxon>Xylariomycetidae</taxon>
        <taxon>Xylariales</taxon>
        <taxon>Xylariaceae</taxon>
        <taxon>Xylaria</taxon>
    </lineage>
</organism>
<evidence type="ECO:0000256" key="1">
    <source>
        <dbReference type="SAM" id="MobiDB-lite"/>
    </source>
</evidence>
<protein>
    <submittedName>
        <fullName evidence="2">Uncharacterized protein</fullName>
    </submittedName>
</protein>
<gene>
    <name evidence="2" type="ORF">EKO27_g11607</name>
</gene>
<evidence type="ECO:0000313" key="3">
    <source>
        <dbReference type="Proteomes" id="UP000286045"/>
    </source>
</evidence>
<reference evidence="2 3" key="1">
    <citation type="submission" date="2018-12" db="EMBL/GenBank/DDBJ databases">
        <title>Draft genome sequence of Xylaria grammica IHI A82.</title>
        <authorList>
            <person name="Buettner E."/>
            <person name="Kellner H."/>
        </authorList>
    </citation>
    <scope>NUCLEOTIDE SEQUENCE [LARGE SCALE GENOMIC DNA]</scope>
    <source>
        <strain evidence="2 3">IHI A82</strain>
    </source>
</reference>
<evidence type="ECO:0000313" key="2">
    <source>
        <dbReference type="EMBL" id="RWA03498.1"/>
    </source>
</evidence>
<dbReference type="STRING" id="363999.A0A439CMW2"/>
<keyword evidence="3" id="KW-1185">Reference proteome</keyword>
<proteinExistence type="predicted"/>
<dbReference type="AlphaFoldDB" id="A0A439CMW2"/>
<feature type="non-terminal residue" evidence="2">
    <location>
        <position position="503"/>
    </location>
</feature>
<accession>A0A439CMW2</accession>
<feature type="region of interest" description="Disordered" evidence="1">
    <location>
        <begin position="1"/>
        <end position="62"/>
    </location>
</feature>
<dbReference type="EMBL" id="RYZI01000774">
    <property type="protein sequence ID" value="RWA03498.1"/>
    <property type="molecule type" value="Genomic_DNA"/>
</dbReference>
<feature type="compositionally biased region" description="Polar residues" evidence="1">
    <location>
        <begin position="41"/>
        <end position="58"/>
    </location>
</feature>
<sequence length="503" mass="57214">MPSSPLPPGRDSGLGSGKRNRRSTSDIPSAAKEGRKWSFPTPFSSSKRPSNPDTNTFPGSLASFVDPGTANDLRQLHKYTTKIKSAAKNVNHIDSAWDDYVKHRERCLECCKSLVTPPLPRRESSVVSPTTLTLPKLEYQRDQSFDTLNLVIVDTESSTQSSSSRADSLRLDAHSEQCQKAAREWQTTVELLAKGLRTSLQETYNEYEKGATDEGFERMCTDRTARNHIIYRMRNASISKMISADLDFFPKYDVRFRNYDEIKKDLARVRTLLGTSSIPQSRLIIERRISPTGDAMLEFANAESEENPVIRFRVASHCLRETSSPIFGHMFNAHFRAELDDDTRRSLPPPPIRHVCADGNEVLLYRMPQTELNAERSLEILLHAAHNHNDRVPREVQFSQFVAITEACLRYRCTSPLELAVEHMWLPYWRENATDDMLEEVLLICYVFGLSENFTRLSRIAILGMTDPGSSLPHRVKEKIAAVRQAKIEQVYEHCTTTLGEYL</sequence>
<comment type="caution">
    <text evidence="2">The sequence shown here is derived from an EMBL/GenBank/DDBJ whole genome shotgun (WGS) entry which is preliminary data.</text>
</comment>
<dbReference type="Proteomes" id="UP000286045">
    <property type="component" value="Unassembled WGS sequence"/>
</dbReference>